<accession>A0A3G9J4Z5</accession>
<name>A0A3G9J4Z5_9FIRM</name>
<organism evidence="2 3">
    <name type="scientific">Intestinibaculum porci</name>
    <dbReference type="NCBI Taxonomy" id="2487118"/>
    <lineage>
        <taxon>Bacteria</taxon>
        <taxon>Bacillati</taxon>
        <taxon>Bacillota</taxon>
        <taxon>Erysipelotrichia</taxon>
        <taxon>Erysipelotrichales</taxon>
        <taxon>Erysipelotrichaceae</taxon>
        <taxon>Intestinibaculum</taxon>
    </lineage>
</organism>
<dbReference type="RefSeq" id="WP_125118589.1">
    <property type="nucleotide sequence ID" value="NZ_AP019309.1"/>
</dbReference>
<keyword evidence="1" id="KW-0472">Membrane</keyword>
<reference evidence="2 3" key="1">
    <citation type="submission" date="2018-11" db="EMBL/GenBank/DDBJ databases">
        <title>Novel Erysipelotrichaceae bacterium isolated from small intestine of a swine.</title>
        <authorList>
            <person name="Kim J.S."/>
            <person name="Choe H."/>
            <person name="Lee Y.R."/>
            <person name="Kim K.M."/>
            <person name="Park D.S."/>
        </authorList>
    </citation>
    <scope>NUCLEOTIDE SEQUENCE [LARGE SCALE GENOMIC DNA]</scope>
    <source>
        <strain evidence="2 3">SG0102</strain>
    </source>
</reference>
<evidence type="ECO:0000256" key="1">
    <source>
        <dbReference type="SAM" id="Phobius"/>
    </source>
</evidence>
<feature type="transmembrane region" description="Helical" evidence="1">
    <location>
        <begin position="33"/>
        <end position="54"/>
    </location>
</feature>
<dbReference type="AlphaFoldDB" id="A0A3G9J4Z5"/>
<keyword evidence="3" id="KW-1185">Reference proteome</keyword>
<evidence type="ECO:0000313" key="3">
    <source>
        <dbReference type="Proteomes" id="UP000268059"/>
    </source>
</evidence>
<protein>
    <recommendedName>
        <fullName evidence="4">DUF5673 domain-containing protein</fullName>
    </recommendedName>
</protein>
<evidence type="ECO:0008006" key="4">
    <source>
        <dbReference type="Google" id="ProtNLM"/>
    </source>
</evidence>
<dbReference type="EMBL" id="AP019309">
    <property type="protein sequence ID" value="BBH25662.1"/>
    <property type="molecule type" value="Genomic_DNA"/>
</dbReference>
<dbReference type="InParanoid" id="A0A3G9J4Z5"/>
<keyword evidence="1" id="KW-1133">Transmembrane helix</keyword>
<dbReference type="OrthoDB" id="9963976at2"/>
<keyword evidence="1" id="KW-0812">Transmembrane</keyword>
<sequence length="138" mass="16267">MKKYKEFRCVVEMSIFTVIMVALSFFLGIQHSYGYMVMGFIIAAACMFAISMSYNNILSEDTLTYYKWYGIMMWTKEIAYHEISRVEVKGKHKVTITPKSAKEKKINVYVFDPEGFTTDLKRFKSMKRSEKRHGKHKK</sequence>
<proteinExistence type="predicted"/>
<feature type="transmembrane region" description="Helical" evidence="1">
    <location>
        <begin position="7"/>
        <end position="27"/>
    </location>
</feature>
<gene>
    <name evidence="2" type="ORF">SG0102_05960</name>
</gene>
<dbReference type="KEGG" id="ebm:SG0102_05960"/>
<dbReference type="Proteomes" id="UP000268059">
    <property type="component" value="Chromosome"/>
</dbReference>
<evidence type="ECO:0000313" key="2">
    <source>
        <dbReference type="EMBL" id="BBH25662.1"/>
    </source>
</evidence>
<dbReference type="SUPFAM" id="SSF103511">
    <property type="entry name" value="Chlorophyll a-b binding protein"/>
    <property type="match status" value="1"/>
</dbReference>